<dbReference type="SUPFAM" id="SSF49464">
    <property type="entry name" value="Carboxypeptidase regulatory domain-like"/>
    <property type="match status" value="1"/>
</dbReference>
<dbReference type="Pfam" id="PF13620">
    <property type="entry name" value="CarboxypepD_reg"/>
    <property type="match status" value="1"/>
</dbReference>
<evidence type="ECO:0000256" key="4">
    <source>
        <dbReference type="SAM" id="SignalP"/>
    </source>
</evidence>
<dbReference type="PANTHER" id="PTHR40980">
    <property type="entry name" value="PLUG DOMAIN-CONTAINING PROTEIN"/>
    <property type="match status" value="1"/>
</dbReference>
<protein>
    <submittedName>
        <fullName evidence="6">TonB-dependent receptor</fullName>
    </submittedName>
</protein>
<keyword evidence="6" id="KW-0675">Receptor</keyword>
<dbReference type="Gene3D" id="2.60.40.1120">
    <property type="entry name" value="Carboxypeptidase-like, regulatory domain"/>
    <property type="match status" value="1"/>
</dbReference>
<gene>
    <name evidence="6" type="ORF">EFY79_18980</name>
</gene>
<reference evidence="6 7" key="1">
    <citation type="submission" date="2018-11" db="EMBL/GenBank/DDBJ databases">
        <title>Draft genome sequence of Ferruginibacter sp. BO-59.</title>
        <authorList>
            <person name="Im W.T."/>
        </authorList>
    </citation>
    <scope>NUCLEOTIDE SEQUENCE [LARGE SCALE GENOMIC DNA]</scope>
    <source>
        <strain evidence="6 7">BO-59</strain>
    </source>
</reference>
<keyword evidence="4" id="KW-0732">Signal</keyword>
<comment type="subcellular location">
    <subcellularLocation>
        <location evidence="1">Cell outer membrane</location>
    </subcellularLocation>
</comment>
<accession>A0A3M9N722</accession>
<proteinExistence type="predicted"/>
<keyword evidence="7" id="KW-1185">Reference proteome</keyword>
<dbReference type="PANTHER" id="PTHR40980:SF4">
    <property type="entry name" value="TONB-DEPENDENT RECEPTOR-LIKE BETA-BARREL DOMAIN-CONTAINING PROTEIN"/>
    <property type="match status" value="1"/>
</dbReference>
<dbReference type="Pfam" id="PF14905">
    <property type="entry name" value="OMP_b-brl_3"/>
    <property type="match status" value="1"/>
</dbReference>
<feature type="signal peptide" evidence="4">
    <location>
        <begin position="1"/>
        <end position="31"/>
    </location>
</feature>
<evidence type="ECO:0000256" key="1">
    <source>
        <dbReference type="ARBA" id="ARBA00004442"/>
    </source>
</evidence>
<dbReference type="RefSeq" id="WP_123122330.1">
    <property type="nucleotide sequence ID" value="NZ_RJJR01000019.1"/>
</dbReference>
<dbReference type="AlphaFoldDB" id="A0A3M9N722"/>
<name>A0A3M9N722_9BACT</name>
<dbReference type="EMBL" id="RJJR01000019">
    <property type="protein sequence ID" value="RNI33526.1"/>
    <property type="molecule type" value="Genomic_DNA"/>
</dbReference>
<evidence type="ECO:0000313" key="6">
    <source>
        <dbReference type="EMBL" id="RNI33526.1"/>
    </source>
</evidence>
<dbReference type="InterPro" id="IPR036942">
    <property type="entry name" value="Beta-barrel_TonB_sf"/>
</dbReference>
<dbReference type="InterPro" id="IPR008969">
    <property type="entry name" value="CarboxyPept-like_regulatory"/>
</dbReference>
<evidence type="ECO:0000313" key="7">
    <source>
        <dbReference type="Proteomes" id="UP000267223"/>
    </source>
</evidence>
<dbReference type="OrthoDB" id="905812at2"/>
<organism evidence="6 7">
    <name type="scientific">Hanamia caeni</name>
    <dbReference type="NCBI Taxonomy" id="2294116"/>
    <lineage>
        <taxon>Bacteria</taxon>
        <taxon>Pseudomonadati</taxon>
        <taxon>Bacteroidota</taxon>
        <taxon>Chitinophagia</taxon>
        <taxon>Chitinophagales</taxon>
        <taxon>Chitinophagaceae</taxon>
        <taxon>Hanamia</taxon>
    </lineage>
</organism>
<keyword evidence="3" id="KW-0998">Cell outer membrane</keyword>
<evidence type="ECO:0000259" key="5">
    <source>
        <dbReference type="Pfam" id="PF14905"/>
    </source>
</evidence>
<dbReference type="Gene3D" id="2.40.170.20">
    <property type="entry name" value="TonB-dependent receptor, beta-barrel domain"/>
    <property type="match status" value="1"/>
</dbReference>
<dbReference type="Proteomes" id="UP000267223">
    <property type="component" value="Unassembled WGS sequence"/>
</dbReference>
<evidence type="ECO:0000256" key="3">
    <source>
        <dbReference type="ARBA" id="ARBA00023237"/>
    </source>
</evidence>
<keyword evidence="2" id="KW-0472">Membrane</keyword>
<evidence type="ECO:0000256" key="2">
    <source>
        <dbReference type="ARBA" id="ARBA00023136"/>
    </source>
</evidence>
<sequence length="819" mass="92298">MRINLSGSKNAKRLICTLSLAVIMVHCCGQATISGIVLNKENQPLGDASVLLLNAKDSSLVKGTISSKKGEYTFFKISRGTYFIASSFVNYKQGYSDSILISSATQDINQPPLHLSENENTLEKVTVEKKKPLVEALIDRLVVNVAGSITAAGSTALQILERSPGVVVNRQNNTIAMMGKEGVRVMINGKLNYMPVSAVLELLDGMSAGNIDRIELITTPPANFDAEGNAGYINIVLKQNDNLGTNGSFSATQGYGKGWVTQASLNFNHRTAKLNIYGDFSYSRVKGIFAGTSYNRISNNGSIYETYGTLDRTDITRTHTARLGLDYQLSRRTVVGILLTSNGRWYRQSEHNHTTFNLNGHPDTTSVSTNTELNNWQDYGININLQQQFNEGKNLSFNASHLHYKNNQPFHYYSQYYDKTENFMYDETFRNGKITPLNFWIGALDYSGKMSQKLNFEAGIKGTLADFRNNLLFERFIQSNWVKDDALSSNYTLKENYSAAYLSLDITTSVKTSVKGGLRYEYTNSNLGSETEKNIVDRHYGKLFPTLYLSHKLNEKNSINLSYNSRITRPAYTDLAPFTYYNTKNSLLTGNPALQPAIAHAVSAGYTFKKYFLQITFTKENNAITSFQPNVDSVSNKIINKPENLDNQKLLTFVLSIPVAVTSWWSMQYNITGKWQQVNAEYQKEPIRIEHKQVIINMSQSFILPANFSMELSGFYNSRSLDGIMVFKPWGSLDFAVRKKLGDRDNINFSASDLLNNSTDYRGYTDLPEKNLVGDIHLRFSWRTFKLTYIRNFGKQKLKASRTRTTGAEEEKGRANYFR</sequence>
<dbReference type="InterPro" id="IPR041700">
    <property type="entry name" value="OMP_b-brl_3"/>
</dbReference>
<dbReference type="SUPFAM" id="SSF56935">
    <property type="entry name" value="Porins"/>
    <property type="match status" value="1"/>
</dbReference>
<dbReference type="GO" id="GO:0009279">
    <property type="term" value="C:cell outer membrane"/>
    <property type="evidence" value="ECO:0007669"/>
    <property type="project" value="UniProtKB-SubCell"/>
</dbReference>
<comment type="caution">
    <text evidence="6">The sequence shown here is derived from an EMBL/GenBank/DDBJ whole genome shotgun (WGS) entry which is preliminary data.</text>
</comment>
<feature type="chain" id="PRO_5017980937" evidence="4">
    <location>
        <begin position="32"/>
        <end position="819"/>
    </location>
</feature>
<feature type="domain" description="Outer membrane protein beta-barrel" evidence="5">
    <location>
        <begin position="389"/>
        <end position="789"/>
    </location>
</feature>